<feature type="non-terminal residue" evidence="2">
    <location>
        <position position="1"/>
    </location>
</feature>
<dbReference type="PANTHER" id="PTHR47990">
    <property type="entry name" value="2-OXOGLUTARATE (2OG) AND FE(II)-DEPENDENT OXYGENASE SUPERFAMILY PROTEIN-RELATED"/>
    <property type="match status" value="1"/>
</dbReference>
<organism evidence="2 3">
    <name type="scientific">Genlisea aurea</name>
    <dbReference type="NCBI Taxonomy" id="192259"/>
    <lineage>
        <taxon>Eukaryota</taxon>
        <taxon>Viridiplantae</taxon>
        <taxon>Streptophyta</taxon>
        <taxon>Embryophyta</taxon>
        <taxon>Tracheophyta</taxon>
        <taxon>Spermatophyta</taxon>
        <taxon>Magnoliopsida</taxon>
        <taxon>eudicotyledons</taxon>
        <taxon>Gunneridae</taxon>
        <taxon>Pentapetalae</taxon>
        <taxon>asterids</taxon>
        <taxon>lamiids</taxon>
        <taxon>Lamiales</taxon>
        <taxon>Lentibulariaceae</taxon>
        <taxon>Genlisea</taxon>
    </lineage>
</organism>
<dbReference type="Proteomes" id="UP000015453">
    <property type="component" value="Unassembled WGS sequence"/>
</dbReference>
<name>S8DHS1_9LAMI</name>
<feature type="domain" description="Fe2OG dioxygenase" evidence="1">
    <location>
        <begin position="41"/>
        <end position="141"/>
    </location>
</feature>
<comment type="caution">
    <text evidence="2">The sequence shown here is derived from an EMBL/GenBank/DDBJ whole genome shotgun (WGS) entry which is preliminary data.</text>
</comment>
<protein>
    <submittedName>
        <fullName evidence="2">Flavonol synthase</fullName>
    </submittedName>
</protein>
<dbReference type="SUPFAM" id="SSF51197">
    <property type="entry name" value="Clavaminate synthase-like"/>
    <property type="match status" value="1"/>
</dbReference>
<dbReference type="Pfam" id="PF03171">
    <property type="entry name" value="2OG-FeII_Oxy"/>
    <property type="match status" value="1"/>
</dbReference>
<gene>
    <name evidence="2" type="ORF">M569_15920</name>
</gene>
<sequence>REVNEEYAVRVKEVSDRLLKWLSKGLGVEEGEVAAAIGGEDAIFLLKINYYPPCPRPDLALGVVAHTDMSVLTFLLPNEVQGLQVSRDGHWFDVDCIPNAIVVHVGDQLEILSNGAYKAVLHRSTLNKDKTRMSWPVFLEPPPEQELGPLPKLVADGEKPELYKRKKYKDYVYCKLNKLPQ</sequence>
<dbReference type="InterPro" id="IPR027443">
    <property type="entry name" value="IPNS-like_sf"/>
</dbReference>
<evidence type="ECO:0000313" key="3">
    <source>
        <dbReference type="Proteomes" id="UP000015453"/>
    </source>
</evidence>
<evidence type="ECO:0000259" key="1">
    <source>
        <dbReference type="PROSITE" id="PS51471"/>
    </source>
</evidence>
<accession>S8DHS1</accession>
<dbReference type="AlphaFoldDB" id="S8DHS1"/>
<dbReference type="OrthoDB" id="288590at2759"/>
<dbReference type="PROSITE" id="PS51471">
    <property type="entry name" value="FE2OG_OXY"/>
    <property type="match status" value="1"/>
</dbReference>
<keyword evidence="3" id="KW-1185">Reference proteome</keyword>
<dbReference type="Gene3D" id="2.60.120.330">
    <property type="entry name" value="B-lactam Antibiotic, Isopenicillin N Synthase, Chain"/>
    <property type="match status" value="1"/>
</dbReference>
<evidence type="ECO:0000313" key="2">
    <source>
        <dbReference type="EMBL" id="EPS58892.1"/>
    </source>
</evidence>
<dbReference type="InterPro" id="IPR050231">
    <property type="entry name" value="Iron_ascorbate_oxido_reductase"/>
</dbReference>
<reference evidence="2 3" key="1">
    <citation type="journal article" date="2013" name="BMC Genomics">
        <title>The miniature genome of a carnivorous plant Genlisea aurea contains a low number of genes and short non-coding sequences.</title>
        <authorList>
            <person name="Leushkin E.V."/>
            <person name="Sutormin R.A."/>
            <person name="Nabieva E.R."/>
            <person name="Penin A.A."/>
            <person name="Kondrashov A.S."/>
            <person name="Logacheva M.D."/>
        </authorList>
    </citation>
    <scope>NUCLEOTIDE SEQUENCE [LARGE SCALE GENOMIC DNA]</scope>
</reference>
<proteinExistence type="predicted"/>
<dbReference type="EMBL" id="AUSU01008819">
    <property type="protein sequence ID" value="EPS58892.1"/>
    <property type="molecule type" value="Genomic_DNA"/>
</dbReference>
<dbReference type="InterPro" id="IPR005123">
    <property type="entry name" value="Oxoglu/Fe-dep_dioxygenase_dom"/>
</dbReference>
<dbReference type="InterPro" id="IPR044861">
    <property type="entry name" value="IPNS-like_FE2OG_OXY"/>
</dbReference>